<gene>
    <name evidence="2" type="ORF">CEXT_808901</name>
</gene>
<sequence>MPNRSQFRQSIASKSYSLSPPSSPVKPKAGCDLRNREFFCFRIPKIPDTLPLLIQKTHTAHGHSTSDPTSHASNMMQVPVSGCRTAKTRQRRSPKMPRTQPAFVPFNYAFVLEKGTFVFVVCMKRWFFRNTTQWLDYHLRVKNMNVSRLSDHKSDLKGALLRFWDSNKRSLTGVCSGT</sequence>
<evidence type="ECO:0000313" key="3">
    <source>
        <dbReference type="Proteomes" id="UP001054945"/>
    </source>
</evidence>
<feature type="compositionally biased region" description="Low complexity" evidence="1">
    <location>
        <begin position="10"/>
        <end position="28"/>
    </location>
</feature>
<protein>
    <submittedName>
        <fullName evidence="2">Uncharacterized protein</fullName>
    </submittedName>
</protein>
<dbReference type="EMBL" id="BPLR01016947">
    <property type="protein sequence ID" value="GIY87513.1"/>
    <property type="molecule type" value="Genomic_DNA"/>
</dbReference>
<feature type="region of interest" description="Disordered" evidence="1">
    <location>
        <begin position="1"/>
        <end position="29"/>
    </location>
</feature>
<evidence type="ECO:0000256" key="1">
    <source>
        <dbReference type="SAM" id="MobiDB-lite"/>
    </source>
</evidence>
<evidence type="ECO:0000313" key="2">
    <source>
        <dbReference type="EMBL" id="GIY87513.1"/>
    </source>
</evidence>
<dbReference type="AlphaFoldDB" id="A0AAV4X190"/>
<accession>A0AAV4X190</accession>
<name>A0AAV4X190_CAEEX</name>
<comment type="caution">
    <text evidence="2">The sequence shown here is derived from an EMBL/GenBank/DDBJ whole genome shotgun (WGS) entry which is preliminary data.</text>
</comment>
<keyword evidence="3" id="KW-1185">Reference proteome</keyword>
<proteinExistence type="predicted"/>
<reference evidence="2 3" key="1">
    <citation type="submission" date="2021-06" db="EMBL/GenBank/DDBJ databases">
        <title>Caerostris extrusa draft genome.</title>
        <authorList>
            <person name="Kono N."/>
            <person name="Arakawa K."/>
        </authorList>
    </citation>
    <scope>NUCLEOTIDE SEQUENCE [LARGE SCALE GENOMIC DNA]</scope>
</reference>
<organism evidence="2 3">
    <name type="scientific">Caerostris extrusa</name>
    <name type="common">Bark spider</name>
    <name type="synonym">Caerostris bankana</name>
    <dbReference type="NCBI Taxonomy" id="172846"/>
    <lineage>
        <taxon>Eukaryota</taxon>
        <taxon>Metazoa</taxon>
        <taxon>Ecdysozoa</taxon>
        <taxon>Arthropoda</taxon>
        <taxon>Chelicerata</taxon>
        <taxon>Arachnida</taxon>
        <taxon>Araneae</taxon>
        <taxon>Araneomorphae</taxon>
        <taxon>Entelegynae</taxon>
        <taxon>Araneoidea</taxon>
        <taxon>Araneidae</taxon>
        <taxon>Caerostris</taxon>
    </lineage>
</organism>
<dbReference type="Proteomes" id="UP001054945">
    <property type="component" value="Unassembled WGS sequence"/>
</dbReference>